<organism evidence="2">
    <name type="scientific">uncultured marine thaumarchaeote KM3_161_D03</name>
    <dbReference type="NCBI Taxonomy" id="1456031"/>
    <lineage>
        <taxon>Archaea</taxon>
        <taxon>Nitrososphaerota</taxon>
        <taxon>environmental samples</taxon>
    </lineage>
</organism>
<sequence>MITKEIEIDGEKFRLVLTDQIINQVNNLKSLYNAAYDDPESFEQVSAEISSTIQEISNAVEPKPGDSHLDNLIQQVIKTVDDKKAEVDKQSNEKPVTKKSAKKNKKTKSKK</sequence>
<evidence type="ECO:0000313" key="2">
    <source>
        <dbReference type="EMBL" id="AIF03124.1"/>
    </source>
</evidence>
<protein>
    <submittedName>
        <fullName evidence="2">Uncharacterized protein</fullName>
    </submittedName>
</protein>
<feature type="compositionally biased region" description="Basic and acidic residues" evidence="1">
    <location>
        <begin position="83"/>
        <end position="96"/>
    </location>
</feature>
<feature type="compositionally biased region" description="Basic residues" evidence="1">
    <location>
        <begin position="97"/>
        <end position="111"/>
    </location>
</feature>
<name>A0A075GGU3_9ARCH</name>
<dbReference type="AlphaFoldDB" id="A0A075GGU3"/>
<dbReference type="EMBL" id="KF900670">
    <property type="protein sequence ID" value="AIF03124.1"/>
    <property type="molecule type" value="Genomic_DNA"/>
</dbReference>
<feature type="region of interest" description="Disordered" evidence="1">
    <location>
        <begin position="83"/>
        <end position="111"/>
    </location>
</feature>
<accession>A0A075GGU3</accession>
<reference evidence="2" key="1">
    <citation type="journal article" date="2014" name="Genome Biol. Evol.">
        <title>Pangenome evidence for extensive interdomain horizontal transfer affecting lineage core and shell genes in uncultured planktonic thaumarchaeota and euryarchaeota.</title>
        <authorList>
            <person name="Deschamps P."/>
            <person name="Zivanovic Y."/>
            <person name="Moreira D."/>
            <person name="Rodriguez-Valera F."/>
            <person name="Lopez-Garcia P."/>
        </authorList>
    </citation>
    <scope>NUCLEOTIDE SEQUENCE</scope>
</reference>
<proteinExistence type="predicted"/>
<evidence type="ECO:0000256" key="1">
    <source>
        <dbReference type="SAM" id="MobiDB-lite"/>
    </source>
</evidence>